<accession>A0A091D6S9</accession>
<dbReference type="AlphaFoldDB" id="A0A091D6S9"/>
<keyword evidence="2" id="KW-1185">Reference proteome</keyword>
<protein>
    <submittedName>
        <fullName evidence="1">Consortin</fullName>
    </submittedName>
</protein>
<sequence>MEMRKMDYEILGSKVKTELDFLLPSKRNNLAVWELEYKWTRDENENQFGGGGPDLLTVNGSAMGKTEVFDQDNLNNNES</sequence>
<dbReference type="Proteomes" id="UP000028990">
    <property type="component" value="Unassembled WGS sequence"/>
</dbReference>
<evidence type="ECO:0000313" key="2">
    <source>
        <dbReference type="Proteomes" id="UP000028990"/>
    </source>
</evidence>
<name>A0A091D6S9_FUKDA</name>
<reference evidence="1 2" key="1">
    <citation type="submission" date="2013-11" db="EMBL/GenBank/DDBJ databases">
        <title>The Damaraland mole rat (Fukomys damarensis) genome and evolution of African mole rats.</title>
        <authorList>
            <person name="Gladyshev V.N."/>
            <person name="Fang X."/>
        </authorList>
    </citation>
    <scope>NUCLEOTIDE SEQUENCE [LARGE SCALE GENOMIC DNA]</scope>
    <source>
        <tissue evidence="1">Liver</tissue>
    </source>
</reference>
<dbReference type="EMBL" id="KN123270">
    <property type="protein sequence ID" value="KFO25980.1"/>
    <property type="molecule type" value="Genomic_DNA"/>
</dbReference>
<evidence type="ECO:0000313" key="1">
    <source>
        <dbReference type="EMBL" id="KFO25980.1"/>
    </source>
</evidence>
<proteinExistence type="predicted"/>
<organism evidence="1 2">
    <name type="scientific">Fukomys damarensis</name>
    <name type="common">Damaraland mole rat</name>
    <name type="synonym">Cryptomys damarensis</name>
    <dbReference type="NCBI Taxonomy" id="885580"/>
    <lineage>
        <taxon>Eukaryota</taxon>
        <taxon>Metazoa</taxon>
        <taxon>Chordata</taxon>
        <taxon>Craniata</taxon>
        <taxon>Vertebrata</taxon>
        <taxon>Euteleostomi</taxon>
        <taxon>Mammalia</taxon>
        <taxon>Eutheria</taxon>
        <taxon>Euarchontoglires</taxon>
        <taxon>Glires</taxon>
        <taxon>Rodentia</taxon>
        <taxon>Hystricomorpha</taxon>
        <taxon>Bathyergidae</taxon>
        <taxon>Fukomys</taxon>
    </lineage>
</organism>
<gene>
    <name evidence="1" type="ORF">H920_12633</name>
</gene>